<protein>
    <submittedName>
        <fullName evidence="3">Response regulator receiver protein</fullName>
    </submittedName>
</protein>
<dbReference type="PATRIC" id="fig|1107882.3.peg.6532"/>
<feature type="modified residue" description="4-aspartylphosphate" evidence="1">
    <location>
        <position position="58"/>
    </location>
</feature>
<dbReference type="Proteomes" id="UP000003250">
    <property type="component" value="Unassembled WGS sequence"/>
</dbReference>
<feature type="domain" description="Response regulatory" evidence="2">
    <location>
        <begin position="8"/>
        <end position="121"/>
    </location>
</feature>
<evidence type="ECO:0000256" key="1">
    <source>
        <dbReference type="PROSITE-ProRule" id="PRU00169"/>
    </source>
</evidence>
<evidence type="ECO:0000259" key="2">
    <source>
        <dbReference type="PROSITE" id="PS50110"/>
    </source>
</evidence>
<dbReference type="OrthoDB" id="8018153at2"/>
<dbReference type="AlphaFoldDB" id="H0I2Q8"/>
<dbReference type="GO" id="GO:0000160">
    <property type="term" value="P:phosphorelay signal transduction system"/>
    <property type="evidence" value="ECO:0007669"/>
    <property type="project" value="InterPro"/>
</dbReference>
<gene>
    <name evidence="3" type="ORF">MAXJ12_33819</name>
</gene>
<dbReference type="InterPro" id="IPR011006">
    <property type="entry name" value="CheY-like_superfamily"/>
</dbReference>
<evidence type="ECO:0000313" key="4">
    <source>
        <dbReference type="Proteomes" id="UP000003250"/>
    </source>
</evidence>
<organism evidence="3 4">
    <name type="scientific">Mesorhizobium alhagi CCNWXJ12-2</name>
    <dbReference type="NCBI Taxonomy" id="1107882"/>
    <lineage>
        <taxon>Bacteria</taxon>
        <taxon>Pseudomonadati</taxon>
        <taxon>Pseudomonadota</taxon>
        <taxon>Alphaproteobacteria</taxon>
        <taxon>Hyphomicrobiales</taxon>
        <taxon>Phyllobacteriaceae</taxon>
        <taxon>Allomesorhizobium</taxon>
    </lineage>
</organism>
<name>H0I2Q8_9HYPH</name>
<reference evidence="3 4" key="1">
    <citation type="journal article" date="2012" name="J. Bacteriol.">
        <title>Draft Genome Sequence of Mesorhizobium alhagi CCNWXJ12-2T, a Novel Salt-Resistant Species Isolated from the Desert of Northwestern China.</title>
        <authorList>
            <person name="Zhou M."/>
            <person name="Chen W."/>
            <person name="Chen H."/>
            <person name="Wei G."/>
        </authorList>
    </citation>
    <scope>NUCLEOTIDE SEQUENCE [LARGE SCALE GENOMIC DNA]</scope>
    <source>
        <strain evidence="3 4">CCNWXJ12-2</strain>
    </source>
</reference>
<dbReference type="SUPFAM" id="SSF52172">
    <property type="entry name" value="CheY-like"/>
    <property type="match status" value="1"/>
</dbReference>
<dbReference type="InterPro" id="IPR001789">
    <property type="entry name" value="Sig_transdc_resp-reg_receiver"/>
</dbReference>
<dbReference type="EMBL" id="AHAM01000303">
    <property type="protein sequence ID" value="EHK52757.1"/>
    <property type="molecule type" value="Genomic_DNA"/>
</dbReference>
<proteinExistence type="predicted"/>
<sequence>MSKLGTKTVLLLEDTALAAWEIEDELREAGYDVAGSFSSCAKAEQWLQNNSPDAAILDLRLGDGTCVAVARILNARGIPFLLQSAVDPKLGELDDPSLRGAPLVGKPIDTATMLNILKGLVRPMKAAE</sequence>
<accession>H0I2Q8</accession>
<dbReference type="RefSeq" id="WP_008840315.1">
    <property type="nucleotide sequence ID" value="NZ_AHAM01000303.1"/>
</dbReference>
<evidence type="ECO:0000313" key="3">
    <source>
        <dbReference type="EMBL" id="EHK52757.1"/>
    </source>
</evidence>
<keyword evidence="1" id="KW-0597">Phosphoprotein</keyword>
<dbReference type="PROSITE" id="PS50110">
    <property type="entry name" value="RESPONSE_REGULATORY"/>
    <property type="match status" value="1"/>
</dbReference>
<keyword evidence="4" id="KW-1185">Reference proteome</keyword>
<dbReference type="Gene3D" id="3.40.50.2300">
    <property type="match status" value="1"/>
</dbReference>